<dbReference type="RefSeq" id="WP_189115106.1">
    <property type="nucleotide sequence ID" value="NZ_BMQC01000011.1"/>
</dbReference>
<name>A0A8J3FK47_9ACTN</name>
<gene>
    <name evidence="1" type="ORF">GCM10010124_31620</name>
</gene>
<keyword evidence="2" id="KW-1185">Reference proteome</keyword>
<proteinExistence type="predicted"/>
<dbReference type="AlphaFoldDB" id="A0A8J3FK47"/>
<protein>
    <submittedName>
        <fullName evidence="1">Uncharacterized protein</fullName>
    </submittedName>
</protein>
<accession>A0A8J3FK47</accession>
<comment type="caution">
    <text evidence="1">The sequence shown here is derived from an EMBL/GenBank/DDBJ whole genome shotgun (WGS) entry which is preliminary data.</text>
</comment>
<reference evidence="1" key="2">
    <citation type="submission" date="2020-09" db="EMBL/GenBank/DDBJ databases">
        <authorList>
            <person name="Sun Q."/>
            <person name="Ohkuma M."/>
        </authorList>
    </citation>
    <scope>NUCLEOTIDE SEQUENCE</scope>
    <source>
        <strain evidence="1">JCM 3091</strain>
    </source>
</reference>
<organism evidence="1 2">
    <name type="scientific">Pilimelia terevasa</name>
    <dbReference type="NCBI Taxonomy" id="53372"/>
    <lineage>
        <taxon>Bacteria</taxon>
        <taxon>Bacillati</taxon>
        <taxon>Actinomycetota</taxon>
        <taxon>Actinomycetes</taxon>
        <taxon>Micromonosporales</taxon>
        <taxon>Micromonosporaceae</taxon>
        <taxon>Pilimelia</taxon>
    </lineage>
</organism>
<dbReference type="Proteomes" id="UP000662200">
    <property type="component" value="Unassembled WGS sequence"/>
</dbReference>
<reference evidence="1" key="1">
    <citation type="journal article" date="2014" name="Int. J. Syst. Evol. Microbiol.">
        <title>Complete genome sequence of Corynebacterium casei LMG S-19264T (=DSM 44701T), isolated from a smear-ripened cheese.</title>
        <authorList>
            <consortium name="US DOE Joint Genome Institute (JGI-PGF)"/>
            <person name="Walter F."/>
            <person name="Albersmeier A."/>
            <person name="Kalinowski J."/>
            <person name="Ruckert C."/>
        </authorList>
    </citation>
    <scope>NUCLEOTIDE SEQUENCE</scope>
    <source>
        <strain evidence="1">JCM 3091</strain>
    </source>
</reference>
<evidence type="ECO:0000313" key="2">
    <source>
        <dbReference type="Proteomes" id="UP000662200"/>
    </source>
</evidence>
<sequence length="297" mass="31125">MSTHSFTAGDYAVLDRSVSDSLGEVYEITGVAAGLLTGRPIGGGIELDAQVHLWQPADPALVADAQRMAAGGFANGDLVVLAPYYTRRTTAGVVYRVNEIDGGKKSVRATSVVGGRVIRADFDGWRLAPADLAAAALAKASASGADPAAVVEGAVVTIAGRGWKQPAGQLFVVTRRAGDEKVRVARLGGDGGRYWPSVPLAFVTVVAPPAALVVGATVWVMHYYQRPEVPEQTLHASADSAYAAMAKIARDRWAKAGTECPELAAQPPADPQELIQAYFGRTNADDFAHVEEQTVSA</sequence>
<dbReference type="EMBL" id="BMQC01000011">
    <property type="protein sequence ID" value="GGK36652.1"/>
    <property type="molecule type" value="Genomic_DNA"/>
</dbReference>
<evidence type="ECO:0000313" key="1">
    <source>
        <dbReference type="EMBL" id="GGK36652.1"/>
    </source>
</evidence>